<keyword evidence="3" id="KW-0443">Lipid metabolism</keyword>
<comment type="caution">
    <text evidence="5">The sequence shown here is derived from an EMBL/GenBank/DDBJ whole genome shotgun (WGS) entry which is preliminary data.</text>
</comment>
<keyword evidence="2" id="KW-0442">Lipid degradation</keyword>
<organism evidence="5 6">
    <name type="scientific">Salinibacter ruber</name>
    <dbReference type="NCBI Taxonomy" id="146919"/>
    <lineage>
        <taxon>Bacteria</taxon>
        <taxon>Pseudomonadati</taxon>
        <taxon>Rhodothermota</taxon>
        <taxon>Rhodothermia</taxon>
        <taxon>Rhodothermales</taxon>
        <taxon>Salinibacteraceae</taxon>
        <taxon>Salinibacter</taxon>
    </lineage>
</organism>
<gene>
    <name evidence="5" type="ORF">GGP99_003406</name>
</gene>
<protein>
    <submittedName>
        <fullName evidence="5">Acylesterase/phospholipase RssA</fullName>
    </submittedName>
</protein>
<evidence type="ECO:0000313" key="6">
    <source>
        <dbReference type="Proteomes" id="UP001155110"/>
    </source>
</evidence>
<dbReference type="Gene3D" id="3.40.1090.10">
    <property type="entry name" value="Cytosolic phospholipase A2 catalytic domain"/>
    <property type="match status" value="2"/>
</dbReference>
<sequence length="502" mass="55388">MSESESVSSDLSLEDSSIGLALSGGGFRAAVFHLGALKRLEEAEILPHVDILSTVSGGSITGALYALRCAQRGDGRPGTYAVDDLIEEIKELVTQNLRRQALYGDVGNTLQTVGSFLSQNIRRTPLLADELDQQLFGGALLSDLPNWIVVNAMNLATGKRWKFFADRAGDFRVGATNKTDDIGLNEAVTASAAYPLLTDPYPFRGRWEDFRGDLLDHRWRQPDQRRSGDISRWRRRYGKHKGEVTFPLVDGGIYDNLGLNSLRSMNVDYVIYSSAASASTAYRGGGLRKDLRRAVFSMHSRLGDVTRQHAHEMTHKIAPGDARSKLEDLATEVANIRDALQDTEEAKAAERLSPIANSLRAVSEVGWPPRGPQYKAIAPIILTKTDLAEGKSPFDLPPKQRGLVPPLVEELARVRTDLDAHRPEVVTLLIAQGYFLTDAHLKVGMPELVSQASSEDNSRTDKTPPWEWAYRTIEQANANEEAVRKLLRKASKQKLLLGKNPA</sequence>
<dbReference type="SUPFAM" id="SSF52151">
    <property type="entry name" value="FabD/lysophospholipase-like"/>
    <property type="match status" value="1"/>
</dbReference>
<accession>A0AAW5PDE7</accession>
<dbReference type="InterPro" id="IPR016035">
    <property type="entry name" value="Acyl_Trfase/lysoPLipase"/>
</dbReference>
<dbReference type="AlphaFoldDB" id="A0AAW5PDE7"/>
<name>A0AAW5PDE7_9BACT</name>
<dbReference type="EMBL" id="JANTZM010000028">
    <property type="protein sequence ID" value="MCS4159414.1"/>
    <property type="molecule type" value="Genomic_DNA"/>
</dbReference>
<dbReference type="Pfam" id="PF01734">
    <property type="entry name" value="Patatin"/>
    <property type="match status" value="1"/>
</dbReference>
<dbReference type="RefSeq" id="WP_259060334.1">
    <property type="nucleotide sequence ID" value="NZ_JANTZM010000028.1"/>
</dbReference>
<feature type="domain" description="PNPLA" evidence="4">
    <location>
        <begin position="20"/>
        <end position="260"/>
    </location>
</feature>
<dbReference type="PANTHER" id="PTHR14226:SF29">
    <property type="entry name" value="NEUROPATHY TARGET ESTERASE SWS"/>
    <property type="match status" value="1"/>
</dbReference>
<evidence type="ECO:0000259" key="4">
    <source>
        <dbReference type="Pfam" id="PF01734"/>
    </source>
</evidence>
<dbReference type="InterPro" id="IPR050301">
    <property type="entry name" value="NTE"/>
</dbReference>
<evidence type="ECO:0000313" key="5">
    <source>
        <dbReference type="EMBL" id="MCS4159414.1"/>
    </source>
</evidence>
<dbReference type="GO" id="GO:0016787">
    <property type="term" value="F:hydrolase activity"/>
    <property type="evidence" value="ECO:0007669"/>
    <property type="project" value="UniProtKB-KW"/>
</dbReference>
<evidence type="ECO:0000256" key="2">
    <source>
        <dbReference type="ARBA" id="ARBA00022963"/>
    </source>
</evidence>
<dbReference type="PANTHER" id="PTHR14226">
    <property type="entry name" value="NEUROPATHY TARGET ESTERASE/SWISS CHEESE D.MELANOGASTER"/>
    <property type="match status" value="1"/>
</dbReference>
<reference evidence="5" key="1">
    <citation type="submission" date="2022-08" db="EMBL/GenBank/DDBJ databases">
        <title>Genomic Encyclopedia of Type Strains, Phase V (KMG-V): Genome sequencing to study the core and pangenomes of soil and plant-associated prokaryotes.</title>
        <authorList>
            <person name="Whitman W."/>
        </authorList>
    </citation>
    <scope>NUCLEOTIDE SEQUENCE</scope>
    <source>
        <strain evidence="5">SP3002</strain>
    </source>
</reference>
<evidence type="ECO:0000256" key="3">
    <source>
        <dbReference type="ARBA" id="ARBA00023098"/>
    </source>
</evidence>
<dbReference type="Proteomes" id="UP001155110">
    <property type="component" value="Unassembled WGS sequence"/>
</dbReference>
<evidence type="ECO:0000256" key="1">
    <source>
        <dbReference type="ARBA" id="ARBA00022801"/>
    </source>
</evidence>
<dbReference type="InterPro" id="IPR002641">
    <property type="entry name" value="PNPLA_dom"/>
</dbReference>
<proteinExistence type="predicted"/>
<keyword evidence="1" id="KW-0378">Hydrolase</keyword>
<dbReference type="GO" id="GO:0016042">
    <property type="term" value="P:lipid catabolic process"/>
    <property type="evidence" value="ECO:0007669"/>
    <property type="project" value="UniProtKB-KW"/>
</dbReference>